<protein>
    <submittedName>
        <fullName evidence="3">Uncharacterized protein</fullName>
    </submittedName>
</protein>
<keyword evidence="2" id="KW-1133">Transmembrane helix</keyword>
<proteinExistence type="predicted"/>
<keyword evidence="2" id="KW-0472">Membrane</keyword>
<name>A0ABY4ALE0_9BURK</name>
<feature type="compositionally biased region" description="Basic and acidic residues" evidence="1">
    <location>
        <begin position="77"/>
        <end position="91"/>
    </location>
</feature>
<gene>
    <name evidence="3" type="ORF">DHf2319_02205</name>
</gene>
<keyword evidence="2" id="KW-0812">Transmembrane</keyword>
<sequence length="91" mass="10331">MMDFITRILRIIAFAVVALIGLGMALIFTFSTLIAVGILFLVAKLRGQRFSVQEYWTSRQARRKPIFAKGSFGQPTRPRDNVTDVEARDVR</sequence>
<dbReference type="Proteomes" id="UP000831607">
    <property type="component" value="Chromosome"/>
</dbReference>
<evidence type="ECO:0000313" key="3">
    <source>
        <dbReference type="EMBL" id="UOD50763.1"/>
    </source>
</evidence>
<feature type="region of interest" description="Disordered" evidence="1">
    <location>
        <begin position="70"/>
        <end position="91"/>
    </location>
</feature>
<dbReference type="RefSeq" id="WP_243479175.1">
    <property type="nucleotide sequence ID" value="NZ_CP063982.1"/>
</dbReference>
<reference evidence="3 4" key="1">
    <citation type="submission" date="2020-11" db="EMBL/GenBank/DDBJ databases">
        <title>Algicoccus daihaiensis sp.nov., isolated from Daihai Lake in Inner Mongolia.</title>
        <authorList>
            <person name="Kai J."/>
        </authorList>
    </citation>
    <scope>NUCLEOTIDE SEQUENCE [LARGE SCALE GENOMIC DNA]</scope>
    <source>
        <strain evidence="4">f23</strain>
    </source>
</reference>
<organism evidence="3 4">
    <name type="scientific">Orrella daihaiensis</name>
    <dbReference type="NCBI Taxonomy" id="2782176"/>
    <lineage>
        <taxon>Bacteria</taxon>
        <taxon>Pseudomonadati</taxon>
        <taxon>Pseudomonadota</taxon>
        <taxon>Betaproteobacteria</taxon>
        <taxon>Burkholderiales</taxon>
        <taxon>Alcaligenaceae</taxon>
        <taxon>Orrella</taxon>
    </lineage>
</organism>
<accession>A0ABY4ALE0</accession>
<evidence type="ECO:0000256" key="1">
    <source>
        <dbReference type="SAM" id="MobiDB-lite"/>
    </source>
</evidence>
<evidence type="ECO:0000256" key="2">
    <source>
        <dbReference type="SAM" id="Phobius"/>
    </source>
</evidence>
<dbReference type="EMBL" id="CP063982">
    <property type="protein sequence ID" value="UOD50763.1"/>
    <property type="molecule type" value="Genomic_DNA"/>
</dbReference>
<feature type="transmembrane region" description="Helical" evidence="2">
    <location>
        <begin position="12"/>
        <end position="42"/>
    </location>
</feature>
<keyword evidence="4" id="KW-1185">Reference proteome</keyword>
<evidence type="ECO:0000313" key="4">
    <source>
        <dbReference type="Proteomes" id="UP000831607"/>
    </source>
</evidence>